<proteinExistence type="predicted"/>
<reference evidence="2 3" key="1">
    <citation type="submission" date="2022-06" db="EMBL/GenBank/DDBJ databases">
        <title>Halogeometricum sp. a new haloarchaeum isolate from saline soil.</title>
        <authorList>
            <person name="Strakova D."/>
            <person name="Galisteo C."/>
            <person name="Sanchez-Porro C."/>
            <person name="Ventosa A."/>
        </authorList>
    </citation>
    <scope>NUCLEOTIDE SEQUENCE [LARGE SCALE GENOMIC DNA]</scope>
    <source>
        <strain evidence="3">S3BR25-2</strain>
    </source>
</reference>
<keyword evidence="1" id="KW-1133">Transmembrane helix</keyword>
<accession>A0ABU2G7Z8</accession>
<dbReference type="Pfam" id="PF04238">
    <property type="entry name" value="DUF420"/>
    <property type="match status" value="1"/>
</dbReference>
<feature type="transmembrane region" description="Helical" evidence="1">
    <location>
        <begin position="165"/>
        <end position="184"/>
    </location>
</feature>
<name>A0ABU2G7Z8_9EURY</name>
<keyword evidence="3" id="KW-1185">Reference proteome</keyword>
<keyword evidence="1" id="KW-0472">Membrane</keyword>
<evidence type="ECO:0000313" key="2">
    <source>
        <dbReference type="EMBL" id="MDS0296943.1"/>
    </source>
</evidence>
<sequence length="213" mass="23586">MAISEDVRRYTRAHPRHVTAVVSVIGYAVVIGAFAGMVPVPEIEAATVQLFSDLIAVINTTALLLLVAGWRFIKRGEIRKHRAAMLTAFGLIMLFLVLYVWKVGGGFEKAFVGPTLVTYVYWALLAVHILLSVVSVPVVLHAVILGLTHSPAELRDTVHPRVGRVAVATWTLSLFLGVVTYILLNHIYDWERVRLSTAAILVFGPAIWRRRVL</sequence>
<gene>
    <name evidence="2" type="ORF">NDI79_22520</name>
</gene>
<dbReference type="Proteomes" id="UP001254813">
    <property type="component" value="Unassembled WGS sequence"/>
</dbReference>
<evidence type="ECO:0000313" key="3">
    <source>
        <dbReference type="Proteomes" id="UP001254813"/>
    </source>
</evidence>
<evidence type="ECO:0000256" key="1">
    <source>
        <dbReference type="SAM" id="Phobius"/>
    </source>
</evidence>
<dbReference type="PANTHER" id="PTHR37692:SF1">
    <property type="entry name" value="DUF420 DOMAIN-CONTAINING PROTEIN"/>
    <property type="match status" value="1"/>
</dbReference>
<feature type="transmembrane region" description="Helical" evidence="1">
    <location>
        <begin position="121"/>
        <end position="144"/>
    </location>
</feature>
<comment type="caution">
    <text evidence="2">The sequence shown here is derived from an EMBL/GenBank/DDBJ whole genome shotgun (WGS) entry which is preliminary data.</text>
</comment>
<keyword evidence="1" id="KW-0812">Transmembrane</keyword>
<feature type="transmembrane region" description="Helical" evidence="1">
    <location>
        <begin position="83"/>
        <end position="101"/>
    </location>
</feature>
<protein>
    <submittedName>
        <fullName evidence="2">DUF420 domain-containing protein</fullName>
    </submittedName>
</protein>
<dbReference type="EMBL" id="JAMQOQ010000009">
    <property type="protein sequence ID" value="MDS0296943.1"/>
    <property type="molecule type" value="Genomic_DNA"/>
</dbReference>
<dbReference type="RefSeq" id="WP_310930870.1">
    <property type="nucleotide sequence ID" value="NZ_JAMQOQ010000009.1"/>
</dbReference>
<organism evidence="2 3">
    <name type="scientific">Halogeometricum luteum</name>
    <dbReference type="NCBI Taxonomy" id="2950537"/>
    <lineage>
        <taxon>Archaea</taxon>
        <taxon>Methanobacteriati</taxon>
        <taxon>Methanobacteriota</taxon>
        <taxon>Stenosarchaea group</taxon>
        <taxon>Halobacteria</taxon>
        <taxon>Halobacteriales</taxon>
        <taxon>Haloferacaceae</taxon>
        <taxon>Halogeometricum</taxon>
    </lineage>
</organism>
<feature type="transmembrane region" description="Helical" evidence="1">
    <location>
        <begin position="50"/>
        <end position="71"/>
    </location>
</feature>
<dbReference type="PANTHER" id="PTHR37692">
    <property type="entry name" value="HYPOTHETICAL MEMBRANE SPANNING PROTEIN"/>
    <property type="match status" value="1"/>
</dbReference>
<feature type="transmembrane region" description="Helical" evidence="1">
    <location>
        <begin position="18"/>
        <end position="38"/>
    </location>
</feature>
<dbReference type="InterPro" id="IPR007352">
    <property type="entry name" value="DUF420"/>
</dbReference>